<keyword evidence="3" id="KW-1185">Reference proteome</keyword>
<organism evidence="2 3">
    <name type="scientific">Kuraishia capsulata CBS 1993</name>
    <dbReference type="NCBI Taxonomy" id="1382522"/>
    <lineage>
        <taxon>Eukaryota</taxon>
        <taxon>Fungi</taxon>
        <taxon>Dikarya</taxon>
        <taxon>Ascomycota</taxon>
        <taxon>Saccharomycotina</taxon>
        <taxon>Pichiomycetes</taxon>
        <taxon>Pichiales</taxon>
        <taxon>Pichiaceae</taxon>
        <taxon>Kuraishia</taxon>
    </lineage>
</organism>
<name>W6MKR3_9ASCO</name>
<dbReference type="OrthoDB" id="15108at2759"/>
<feature type="transmembrane region" description="Helical" evidence="1">
    <location>
        <begin position="35"/>
        <end position="55"/>
    </location>
</feature>
<keyword evidence="1" id="KW-1133">Transmembrane helix</keyword>
<dbReference type="EMBL" id="HG793126">
    <property type="protein sequence ID" value="CDK25342.1"/>
    <property type="molecule type" value="Genomic_DNA"/>
</dbReference>
<dbReference type="RefSeq" id="XP_022457354.1">
    <property type="nucleotide sequence ID" value="XM_022603477.1"/>
</dbReference>
<dbReference type="GeneID" id="34518742"/>
<dbReference type="PANTHER" id="PTHR39476">
    <property type="entry name" value="NADH:UBIQUINONE OXIDOREDUCTASE 6.6KD SUBUNIT"/>
    <property type="match status" value="1"/>
</dbReference>
<dbReference type="PANTHER" id="PTHR39476:SF1">
    <property type="entry name" value="NADH DEHYDROGENASE [UBIQUINONE] 1 BETA SUBCOMPLEX SUBUNIT 4"/>
    <property type="match status" value="1"/>
</dbReference>
<dbReference type="AlphaFoldDB" id="W6MKR3"/>
<reference evidence="2" key="2">
    <citation type="submission" date="2014-02" db="EMBL/GenBank/DDBJ databases">
        <title>Complete DNA sequence of /Kuraishia capsulata/ illustrates novel genomic features among budding yeasts (/Saccharomycotina/).</title>
        <authorList>
            <person name="Morales L."/>
            <person name="Noel B."/>
            <person name="Porcel B."/>
            <person name="Marcet-Houben M."/>
            <person name="Hullo M-F."/>
            <person name="Sacerdot C."/>
            <person name="Tekaia F."/>
            <person name="Leh-Louis V."/>
            <person name="Despons L."/>
            <person name="Khanna V."/>
            <person name="Aury J-M."/>
            <person name="Barbe V."/>
            <person name="Couloux A."/>
            <person name="Labadie K."/>
            <person name="Pelletier E."/>
            <person name="Souciet J-L."/>
            <person name="Boekhout T."/>
            <person name="Gabaldon T."/>
            <person name="Wincker P."/>
            <person name="Dujon B."/>
        </authorList>
    </citation>
    <scope>NUCLEOTIDE SEQUENCE</scope>
    <source>
        <strain evidence="2">CBS 1993</strain>
    </source>
</reference>
<dbReference type="HOGENOM" id="CLU_183941_1_0_1"/>
<evidence type="ECO:0000313" key="2">
    <source>
        <dbReference type="EMBL" id="CDK25342.1"/>
    </source>
</evidence>
<evidence type="ECO:0000313" key="3">
    <source>
        <dbReference type="Proteomes" id="UP000019384"/>
    </source>
</evidence>
<evidence type="ECO:0008006" key="4">
    <source>
        <dbReference type="Google" id="ProtNLM"/>
    </source>
</evidence>
<proteinExistence type="predicted"/>
<keyword evidence="1" id="KW-0812">Transmembrane</keyword>
<reference evidence="2" key="1">
    <citation type="submission" date="2013-12" db="EMBL/GenBank/DDBJ databases">
        <authorList>
            <person name="Genoscope - CEA"/>
        </authorList>
    </citation>
    <scope>NUCLEOTIDE SEQUENCE</scope>
    <source>
        <strain evidence="2">CBS 1993</strain>
    </source>
</reference>
<gene>
    <name evidence="2" type="ORF">KUCA_T00001311001</name>
</gene>
<dbReference type="Proteomes" id="UP000019384">
    <property type="component" value="Unassembled WGS sequence"/>
</dbReference>
<protein>
    <recommendedName>
        <fullName evidence="4">Complex I-B15</fullName>
    </recommendedName>
</protein>
<evidence type="ECO:0000256" key="1">
    <source>
        <dbReference type="SAM" id="Phobius"/>
    </source>
</evidence>
<accession>W6MKR3</accession>
<keyword evidence="1" id="KW-0472">Membrane</keyword>
<sequence length="80" mass="9351">MAGHGPHLLKSDKGFIRFNELRDGLSNFYRFNGKALKHTTMFFVIIPGLLGYAALKYEGRIDLHARRRKEPLFEEYVPRK</sequence>